<dbReference type="RefSeq" id="WP_110395437.1">
    <property type="nucleotide sequence ID" value="NZ_JADIJL010000012.1"/>
</dbReference>
<reference evidence="1 2" key="1">
    <citation type="submission" date="2018-05" db="EMBL/GenBank/DDBJ databases">
        <title>Genomic Encyclopedia of Type Strains, Phase IV (KMG-IV): sequencing the most valuable type-strain genomes for metagenomic binning, comparative biology and taxonomic classification.</title>
        <authorList>
            <person name="Goeker M."/>
        </authorList>
    </citation>
    <scope>NUCLEOTIDE SEQUENCE [LARGE SCALE GENOMIC DNA]</scope>
    <source>
        <strain evidence="1 2">DSM 28556</strain>
    </source>
</reference>
<dbReference type="Gene3D" id="1.10.10.410">
    <property type="match status" value="1"/>
</dbReference>
<dbReference type="EMBL" id="QJJQ01000007">
    <property type="protein sequence ID" value="PXW86531.1"/>
    <property type="molecule type" value="Genomic_DNA"/>
</dbReference>
<dbReference type="PANTHER" id="PTHR28055">
    <property type="entry name" value="ALTERED INHERITANCE OF MITOCHONDRIA PROTEIN 41, MITOCHONDRIAL"/>
    <property type="match status" value="1"/>
</dbReference>
<gene>
    <name evidence="1" type="ORF">DFR56_10750</name>
</gene>
<protein>
    <recommendedName>
        <fullName evidence="3">GatB/YqeY domain-containing protein</fullName>
    </recommendedName>
</protein>
<dbReference type="InterPro" id="IPR042184">
    <property type="entry name" value="YqeY/Aim41_N"/>
</dbReference>
<dbReference type="PANTHER" id="PTHR28055:SF1">
    <property type="entry name" value="ALTERED INHERITANCE OF MITOCHONDRIA PROTEIN 41, MITOCHONDRIAL"/>
    <property type="match status" value="1"/>
</dbReference>
<dbReference type="Gene3D" id="1.10.1510.10">
    <property type="entry name" value="Uncharacterised protein YqeY/AIM41 PF09424, N-terminal domain"/>
    <property type="match status" value="1"/>
</dbReference>
<dbReference type="InterPro" id="IPR023168">
    <property type="entry name" value="GatB_Yqey_C_2"/>
</dbReference>
<evidence type="ECO:0000313" key="1">
    <source>
        <dbReference type="EMBL" id="PXW86531.1"/>
    </source>
</evidence>
<proteinExistence type="predicted"/>
<dbReference type="SUPFAM" id="SSF89095">
    <property type="entry name" value="GatB/YqeY motif"/>
    <property type="match status" value="1"/>
</dbReference>
<dbReference type="GO" id="GO:0016884">
    <property type="term" value="F:carbon-nitrogen ligase activity, with glutamine as amido-N-donor"/>
    <property type="evidence" value="ECO:0007669"/>
    <property type="project" value="InterPro"/>
</dbReference>
<dbReference type="OrthoDB" id="9794041at2"/>
<dbReference type="InterPro" id="IPR003789">
    <property type="entry name" value="Asn/Gln_tRNA_amidoTrase-B-like"/>
</dbReference>
<comment type="caution">
    <text evidence="1">The sequence shown here is derived from an EMBL/GenBank/DDBJ whole genome shotgun (WGS) entry which is preliminary data.</text>
</comment>
<dbReference type="AlphaFoldDB" id="A0A2V3W064"/>
<sequence length="149" mass="17024">MSLSQRLNENMKQAMRDKDKERLNVIRMVKASLQNEAIKLGVSDLSEEDELTILSRELKQRNDSLNEFKAAGRDDLVMKIETEIKILQDYMPEQLSEEELEQIVKDTILEVNATSKKEFGKVMGKVMPKVKGKADGSSVQKLVQKLLNE</sequence>
<evidence type="ECO:0000313" key="2">
    <source>
        <dbReference type="Proteomes" id="UP000247978"/>
    </source>
</evidence>
<name>A0A2V3W064_9BACI</name>
<accession>A0A2V3W064</accession>
<dbReference type="Proteomes" id="UP000247978">
    <property type="component" value="Unassembled WGS sequence"/>
</dbReference>
<organism evidence="1 2">
    <name type="scientific">Pseudogracilibacillus auburnensis</name>
    <dbReference type="NCBI Taxonomy" id="1494959"/>
    <lineage>
        <taxon>Bacteria</taxon>
        <taxon>Bacillati</taxon>
        <taxon>Bacillota</taxon>
        <taxon>Bacilli</taxon>
        <taxon>Bacillales</taxon>
        <taxon>Bacillaceae</taxon>
        <taxon>Pseudogracilibacillus</taxon>
    </lineage>
</organism>
<dbReference type="InterPro" id="IPR019004">
    <property type="entry name" value="YqeY/Aim41"/>
</dbReference>
<evidence type="ECO:0008006" key="3">
    <source>
        <dbReference type="Google" id="ProtNLM"/>
    </source>
</evidence>
<dbReference type="Pfam" id="PF09424">
    <property type="entry name" value="YqeY"/>
    <property type="match status" value="1"/>
</dbReference>
<keyword evidence="2" id="KW-1185">Reference proteome</keyword>